<dbReference type="EMBL" id="CP061081">
    <property type="protein sequence ID" value="QNT08047.1"/>
    <property type="molecule type" value="Genomic_DNA"/>
</dbReference>
<protein>
    <recommendedName>
        <fullName evidence="2">Antitoxin</fullName>
    </recommendedName>
</protein>
<dbReference type="InterPro" id="IPR051405">
    <property type="entry name" value="phD/YefM_antitoxin"/>
</dbReference>
<evidence type="ECO:0000256" key="2">
    <source>
        <dbReference type="RuleBase" id="RU362080"/>
    </source>
</evidence>
<name>A0A7H1JC31_9GAMM</name>
<proteinExistence type="inferred from homology"/>
<dbReference type="PANTHER" id="PTHR33713:SF6">
    <property type="entry name" value="ANTITOXIN YEFM"/>
    <property type="match status" value="1"/>
</dbReference>
<dbReference type="KEGG" id="mard:IBG28_06745"/>
<accession>A0A7H1JC31</accession>
<evidence type="ECO:0000256" key="1">
    <source>
        <dbReference type="ARBA" id="ARBA00009981"/>
    </source>
</evidence>
<dbReference type="PANTHER" id="PTHR33713">
    <property type="entry name" value="ANTITOXIN YAFN-RELATED"/>
    <property type="match status" value="1"/>
</dbReference>
<dbReference type="NCBIfam" id="TIGR01552">
    <property type="entry name" value="phd_fam"/>
    <property type="match status" value="1"/>
</dbReference>
<evidence type="ECO:0000313" key="4">
    <source>
        <dbReference type="Proteomes" id="UP000516370"/>
    </source>
</evidence>
<gene>
    <name evidence="3" type="ORF">IBG28_06745</name>
</gene>
<dbReference type="OrthoDB" id="9802003at2"/>
<dbReference type="SUPFAM" id="SSF143120">
    <property type="entry name" value="YefM-like"/>
    <property type="match status" value="1"/>
</dbReference>
<dbReference type="Pfam" id="PF02604">
    <property type="entry name" value="PhdYeFM_antitox"/>
    <property type="match status" value="1"/>
</dbReference>
<dbReference type="InterPro" id="IPR036165">
    <property type="entry name" value="YefM-like_sf"/>
</dbReference>
<dbReference type="Proteomes" id="UP000516370">
    <property type="component" value="Chromosome"/>
</dbReference>
<reference evidence="3 4" key="1">
    <citation type="submission" date="2020-09" db="EMBL/GenBank/DDBJ databases">
        <title>Complete genome sequence of an Arctic sea ice bacterium Marinomonas arctica BSI20414.</title>
        <authorList>
            <person name="Liao L."/>
            <person name="Chen B."/>
        </authorList>
    </citation>
    <scope>NUCLEOTIDE SEQUENCE [LARGE SCALE GENOMIC DNA]</scope>
    <source>
        <strain evidence="3 4">BSI20414</strain>
    </source>
</reference>
<dbReference type="Gene3D" id="1.10.1220.170">
    <property type="match status" value="1"/>
</dbReference>
<evidence type="ECO:0000313" key="3">
    <source>
        <dbReference type="EMBL" id="QNT08047.1"/>
    </source>
</evidence>
<comment type="similarity">
    <text evidence="1 2">Belongs to the phD/YefM antitoxin family.</text>
</comment>
<comment type="function">
    <text evidence="2">Antitoxin component of a type II toxin-antitoxin (TA) system.</text>
</comment>
<dbReference type="Gene3D" id="3.40.1620.10">
    <property type="entry name" value="YefM-like domain"/>
    <property type="match status" value="1"/>
</dbReference>
<sequence>MITITATEARKTFFELIKQTNQQHDIIEVQHKSGNAVIMSAEDYEGLQETLYLLSQPDFKQTFNQSVLEANAGEVVSFEEVFGEPL</sequence>
<dbReference type="InterPro" id="IPR006442">
    <property type="entry name" value="Antitoxin_Phd/YefM"/>
</dbReference>
<dbReference type="AlphaFoldDB" id="A0A7H1JC31"/>
<organism evidence="3 4">
    <name type="scientific">Marinomonas arctica</name>
    <dbReference type="NCBI Taxonomy" id="383750"/>
    <lineage>
        <taxon>Bacteria</taxon>
        <taxon>Pseudomonadati</taxon>
        <taxon>Pseudomonadota</taxon>
        <taxon>Gammaproteobacteria</taxon>
        <taxon>Oceanospirillales</taxon>
        <taxon>Oceanospirillaceae</taxon>
        <taxon>Marinomonas</taxon>
    </lineage>
</organism>
<keyword evidence="4" id="KW-1185">Reference proteome</keyword>